<evidence type="ECO:0000313" key="1">
    <source>
        <dbReference type="EMBL" id="RGV27552.1"/>
    </source>
</evidence>
<gene>
    <name evidence="1" type="ORF">DWW24_07650</name>
</gene>
<dbReference type="Proteomes" id="UP000283426">
    <property type="component" value="Unassembled WGS sequence"/>
</dbReference>
<dbReference type="AlphaFoldDB" id="A0A412WK54"/>
<proteinExistence type="predicted"/>
<dbReference type="InterPro" id="IPR032183">
    <property type="entry name" value="PKD-like"/>
</dbReference>
<comment type="caution">
    <text evidence="1">The sequence shown here is derived from an EMBL/GenBank/DDBJ whole genome shotgun (WGS) entry which is preliminary data.</text>
</comment>
<sequence length="502" mass="56483">MRILHFIFTLCIACLEIACYEDKGNYDYTDKLEITVSGIQEAYNRTVGETISLKPQITPANREYDCFWGIIAFNSGSNNIDTISYEQDLDYKISLRTGSYNLLFCAKDKATGIYAYERYNLTVGTETTDAWWVLKENSNGTDLDLITPTKTMPDFISSINGKQMAGAPVSLAFTLYYSEFDSTTNTNVKISSVFVASEQDIVALDYYSGRLIRDYDNFFYEFPQNRKVTHLFNGPSDIHAVIDNHVYTIPAMKSSAPYTRFSIKVDGNYQLSSQYHAVGAKQPLLYDEISSSFCSVTRGTSLLMYTDNSGISPNNMNMELIFIGSRSPNIYAPGDVAYAIMKNGNQYYLINIDGTLINRVNSNPIKEMVKIPSDKGVLNADFRTLNENNDIIYYTKGNDIFACKLDTFEEIPQNLGIGSGETITYMEYVKFAPYGGNTDWFDYVVIATHQNGQYKLYLHPIQAGNIQPAEKVYTGEGKVKKALFIKLVQFSWGTGVHDSISS</sequence>
<dbReference type="Pfam" id="PF16407">
    <property type="entry name" value="PKD_2"/>
    <property type="match status" value="1"/>
</dbReference>
<dbReference type="GeneID" id="61273855"/>
<dbReference type="RefSeq" id="WP_013610940.1">
    <property type="nucleotide sequence ID" value="NZ_JABWDG010000015.1"/>
</dbReference>
<organism evidence="1 2">
    <name type="scientific">Odoribacter splanchnicus</name>
    <dbReference type="NCBI Taxonomy" id="28118"/>
    <lineage>
        <taxon>Bacteria</taxon>
        <taxon>Pseudomonadati</taxon>
        <taxon>Bacteroidota</taxon>
        <taxon>Bacteroidia</taxon>
        <taxon>Bacteroidales</taxon>
        <taxon>Odoribacteraceae</taxon>
        <taxon>Odoribacter</taxon>
    </lineage>
</organism>
<reference evidence="1 2" key="1">
    <citation type="submission" date="2018-08" db="EMBL/GenBank/DDBJ databases">
        <title>A genome reference for cultivated species of the human gut microbiota.</title>
        <authorList>
            <person name="Zou Y."/>
            <person name="Xue W."/>
            <person name="Luo G."/>
        </authorList>
    </citation>
    <scope>NUCLEOTIDE SEQUENCE [LARGE SCALE GENOMIC DNA]</scope>
    <source>
        <strain evidence="1 2">AF14-6AC</strain>
    </source>
</reference>
<protein>
    <submittedName>
        <fullName evidence="1">Uncharacterized protein</fullName>
    </submittedName>
</protein>
<accession>A0A412WK54</accession>
<dbReference type="EMBL" id="QRYW01000013">
    <property type="protein sequence ID" value="RGV27552.1"/>
    <property type="molecule type" value="Genomic_DNA"/>
</dbReference>
<evidence type="ECO:0000313" key="2">
    <source>
        <dbReference type="Proteomes" id="UP000283426"/>
    </source>
</evidence>
<name>A0A412WK54_9BACT</name>